<reference evidence="1 2" key="1">
    <citation type="journal article" date="2014" name="Agronomy (Basel)">
        <title>A Draft Genome Sequence for Ensete ventricosum, the Drought-Tolerant Tree Against Hunger.</title>
        <authorList>
            <person name="Harrison J."/>
            <person name="Moore K.A."/>
            <person name="Paszkiewicz K."/>
            <person name="Jones T."/>
            <person name="Grant M."/>
            <person name="Ambacheew D."/>
            <person name="Muzemil S."/>
            <person name="Studholme D.J."/>
        </authorList>
    </citation>
    <scope>NUCLEOTIDE SEQUENCE [LARGE SCALE GENOMIC DNA]</scope>
</reference>
<accession>A0A426XGW3</accession>
<evidence type="ECO:0000313" key="2">
    <source>
        <dbReference type="Proteomes" id="UP000287651"/>
    </source>
</evidence>
<protein>
    <submittedName>
        <fullName evidence="1">Uncharacterized protein</fullName>
    </submittedName>
</protein>
<dbReference type="EMBL" id="AMZH03020931">
    <property type="protein sequence ID" value="RRT38718.1"/>
    <property type="molecule type" value="Genomic_DNA"/>
</dbReference>
<gene>
    <name evidence="1" type="ORF">B296_00053555</name>
</gene>
<dbReference type="Proteomes" id="UP000287651">
    <property type="component" value="Unassembled WGS sequence"/>
</dbReference>
<comment type="caution">
    <text evidence="1">The sequence shown here is derived from an EMBL/GenBank/DDBJ whole genome shotgun (WGS) entry which is preliminary data.</text>
</comment>
<proteinExistence type="predicted"/>
<evidence type="ECO:0000313" key="1">
    <source>
        <dbReference type="EMBL" id="RRT38718.1"/>
    </source>
</evidence>
<sequence>MYRSDRIPVRGLPTTGWYRRNWRLPARERGTASSSSGRTRRRLVFLRRDEAPPCLPAEGRGEAMP</sequence>
<organism evidence="1 2">
    <name type="scientific">Ensete ventricosum</name>
    <name type="common">Abyssinian banana</name>
    <name type="synonym">Musa ensete</name>
    <dbReference type="NCBI Taxonomy" id="4639"/>
    <lineage>
        <taxon>Eukaryota</taxon>
        <taxon>Viridiplantae</taxon>
        <taxon>Streptophyta</taxon>
        <taxon>Embryophyta</taxon>
        <taxon>Tracheophyta</taxon>
        <taxon>Spermatophyta</taxon>
        <taxon>Magnoliopsida</taxon>
        <taxon>Liliopsida</taxon>
        <taxon>Zingiberales</taxon>
        <taxon>Musaceae</taxon>
        <taxon>Ensete</taxon>
    </lineage>
</organism>
<name>A0A426XGW3_ENSVE</name>
<dbReference type="AlphaFoldDB" id="A0A426XGW3"/>
<feature type="non-terminal residue" evidence="1">
    <location>
        <position position="65"/>
    </location>
</feature>